<gene>
    <name evidence="2" type="ORF">P691DRAFT_785431</name>
</gene>
<evidence type="ECO:0000313" key="3">
    <source>
        <dbReference type="Proteomes" id="UP000807342"/>
    </source>
</evidence>
<dbReference type="EMBL" id="MU151310">
    <property type="protein sequence ID" value="KAF9445294.1"/>
    <property type="molecule type" value="Genomic_DNA"/>
</dbReference>
<accession>A0A9P5X669</accession>
<organism evidence="2 3">
    <name type="scientific">Macrolepiota fuliginosa MF-IS2</name>
    <dbReference type="NCBI Taxonomy" id="1400762"/>
    <lineage>
        <taxon>Eukaryota</taxon>
        <taxon>Fungi</taxon>
        <taxon>Dikarya</taxon>
        <taxon>Basidiomycota</taxon>
        <taxon>Agaricomycotina</taxon>
        <taxon>Agaricomycetes</taxon>
        <taxon>Agaricomycetidae</taxon>
        <taxon>Agaricales</taxon>
        <taxon>Agaricineae</taxon>
        <taxon>Agaricaceae</taxon>
        <taxon>Macrolepiota</taxon>
    </lineage>
</organism>
<evidence type="ECO:0000256" key="1">
    <source>
        <dbReference type="SAM" id="MobiDB-lite"/>
    </source>
</evidence>
<feature type="region of interest" description="Disordered" evidence="1">
    <location>
        <begin position="1"/>
        <end position="44"/>
    </location>
</feature>
<comment type="caution">
    <text evidence="2">The sequence shown here is derived from an EMBL/GenBank/DDBJ whole genome shotgun (WGS) entry which is preliminary data.</text>
</comment>
<protein>
    <submittedName>
        <fullName evidence="2">Uncharacterized protein</fullName>
    </submittedName>
</protein>
<reference evidence="2" key="1">
    <citation type="submission" date="2020-11" db="EMBL/GenBank/DDBJ databases">
        <authorList>
            <consortium name="DOE Joint Genome Institute"/>
            <person name="Ahrendt S."/>
            <person name="Riley R."/>
            <person name="Andreopoulos W."/>
            <person name="Labutti K."/>
            <person name="Pangilinan J."/>
            <person name="Ruiz-Duenas F.J."/>
            <person name="Barrasa J.M."/>
            <person name="Sanchez-Garcia M."/>
            <person name="Camarero S."/>
            <person name="Miyauchi S."/>
            <person name="Serrano A."/>
            <person name="Linde D."/>
            <person name="Babiker R."/>
            <person name="Drula E."/>
            <person name="Ayuso-Fernandez I."/>
            <person name="Pacheco R."/>
            <person name="Padilla G."/>
            <person name="Ferreira P."/>
            <person name="Barriuso J."/>
            <person name="Kellner H."/>
            <person name="Castanera R."/>
            <person name="Alfaro M."/>
            <person name="Ramirez L."/>
            <person name="Pisabarro A.G."/>
            <person name="Kuo A."/>
            <person name="Tritt A."/>
            <person name="Lipzen A."/>
            <person name="He G."/>
            <person name="Yan M."/>
            <person name="Ng V."/>
            <person name="Cullen D."/>
            <person name="Martin F."/>
            <person name="Rosso M.-N."/>
            <person name="Henrissat B."/>
            <person name="Hibbett D."/>
            <person name="Martinez A.T."/>
            <person name="Grigoriev I.V."/>
        </authorList>
    </citation>
    <scope>NUCLEOTIDE SEQUENCE</scope>
    <source>
        <strain evidence="2">MF-IS2</strain>
    </source>
</reference>
<dbReference type="Proteomes" id="UP000807342">
    <property type="component" value="Unassembled WGS sequence"/>
</dbReference>
<evidence type="ECO:0000313" key="2">
    <source>
        <dbReference type="EMBL" id="KAF9445294.1"/>
    </source>
</evidence>
<proteinExistence type="predicted"/>
<name>A0A9P5X669_9AGAR</name>
<feature type="compositionally biased region" description="Basic and acidic residues" evidence="1">
    <location>
        <begin position="24"/>
        <end position="34"/>
    </location>
</feature>
<sequence>MHHRHAKGSGEVTLATRIQGPVDESERKMGERGREKKKQCRREKLSGKLQMGSEYLEWIIFPERYRNYERRWSASVSPIFSDISVPLVYGDIGVQYHPAKRLDHWQIISTTEACGPVIYASASSSALFLPGVYLHWLWNFGTFSRPRTFARCPPISACVTIGAKVFETLGTLIIVIDASQNAKIQWTGKSAT</sequence>
<dbReference type="AlphaFoldDB" id="A0A9P5X669"/>
<keyword evidence="3" id="KW-1185">Reference proteome</keyword>